<dbReference type="GO" id="GO:0006012">
    <property type="term" value="P:galactose metabolic process"/>
    <property type="evidence" value="ECO:0007669"/>
    <property type="project" value="InterPro"/>
</dbReference>
<feature type="binding site" evidence="6">
    <location>
        <position position="252"/>
    </location>
    <ligand>
        <name>Fe cation</name>
        <dbReference type="ChEBI" id="CHEBI:24875"/>
    </ligand>
</feature>
<feature type="binding site" evidence="6">
    <location>
        <position position="250"/>
    </location>
    <ligand>
        <name>Fe cation</name>
        <dbReference type="ChEBI" id="CHEBI:24875"/>
    </ligand>
</feature>
<keyword evidence="1" id="KW-0808">Transferase</keyword>
<dbReference type="InterPro" id="IPR053177">
    <property type="entry name" value="ADP-glucose_phosphorylase"/>
</dbReference>
<evidence type="ECO:0000256" key="6">
    <source>
        <dbReference type="PIRSR" id="PIRSR000808-4"/>
    </source>
</evidence>
<keyword evidence="6" id="KW-0408">Iron</keyword>
<evidence type="ECO:0000256" key="1">
    <source>
        <dbReference type="ARBA" id="ARBA00022679"/>
    </source>
</evidence>
<feature type="binding site" evidence="5">
    <location>
        <position position="33"/>
    </location>
    <ligand>
        <name>Zn(2+)</name>
        <dbReference type="ChEBI" id="CHEBI:29105"/>
    </ligand>
</feature>
<keyword evidence="5" id="KW-0862">Zinc</keyword>
<dbReference type="GO" id="GO:0008108">
    <property type="term" value="F:UDP-glucose:hexose-1-phosphate uridylyltransferase activity"/>
    <property type="evidence" value="ECO:0007669"/>
    <property type="project" value="InterPro"/>
</dbReference>
<feature type="binding site" evidence="5">
    <location>
        <position position="83"/>
    </location>
    <ligand>
        <name>Zn(2+)</name>
        <dbReference type="ChEBI" id="CHEBI:29105"/>
    </ligand>
</feature>
<feature type="binding site" evidence="6">
    <location>
        <position position="152"/>
    </location>
    <ligand>
        <name>Fe cation</name>
        <dbReference type="ChEBI" id="CHEBI:24875"/>
    </ligand>
</feature>
<evidence type="ECO:0000313" key="8">
    <source>
        <dbReference type="EMBL" id="PSN84254.1"/>
    </source>
</evidence>
<dbReference type="Proteomes" id="UP000240880">
    <property type="component" value="Unassembled WGS sequence"/>
</dbReference>
<dbReference type="InterPro" id="IPR001937">
    <property type="entry name" value="GalP_UDPtransf1"/>
</dbReference>
<evidence type="ECO:0000256" key="5">
    <source>
        <dbReference type="PIRSR" id="PIRSR000808-3"/>
    </source>
</evidence>
<keyword evidence="5" id="KW-0479">Metal-binding</keyword>
<dbReference type="InterPro" id="IPR036265">
    <property type="entry name" value="HIT-like_sf"/>
</dbReference>
<gene>
    <name evidence="8" type="ORF">B9Q01_01555</name>
</gene>
<evidence type="ECO:0000313" key="9">
    <source>
        <dbReference type="Proteomes" id="UP000240880"/>
    </source>
</evidence>
<comment type="cofactor">
    <cofactor evidence="6">
        <name>Fe cation</name>
        <dbReference type="ChEBI" id="CHEBI:24875"/>
    </cofactor>
    <text evidence="6">Binds 1 Fe cation per subunit.</text>
</comment>
<dbReference type="EMBL" id="NEXC01000005">
    <property type="protein sequence ID" value="PSN84254.1"/>
    <property type="molecule type" value="Genomic_DNA"/>
</dbReference>
<comment type="cofactor">
    <cofactor evidence="5">
        <name>Zn(2+)</name>
        <dbReference type="ChEBI" id="CHEBI:29105"/>
    </cofactor>
    <text evidence="5">Binds 1 zinc ion per subunit.</text>
</comment>
<evidence type="ECO:0000256" key="3">
    <source>
        <dbReference type="ARBA" id="ARBA00023277"/>
    </source>
</evidence>
<keyword evidence="3" id="KW-0119">Carbohydrate metabolism</keyword>
<proteinExistence type="predicted"/>
<evidence type="ECO:0000259" key="7">
    <source>
        <dbReference type="Pfam" id="PF01087"/>
    </source>
</evidence>
<dbReference type="PANTHER" id="PTHR42763:SF2">
    <property type="entry name" value="ADP-GLUCOSE PHOSPHORYLASE"/>
    <property type="match status" value="1"/>
</dbReference>
<keyword evidence="2" id="KW-0548">Nucleotidyltransferase</keyword>
<accession>A0A2R6ACY0</accession>
<comment type="caution">
    <text evidence="8">The sequence shown here is derived from an EMBL/GenBank/DDBJ whole genome shotgun (WGS) entry which is preliminary data.</text>
</comment>
<dbReference type="AlphaFoldDB" id="A0A2R6ACY0"/>
<dbReference type="SUPFAM" id="SSF54197">
    <property type="entry name" value="HIT-like"/>
    <property type="match status" value="2"/>
</dbReference>
<dbReference type="Pfam" id="PF01087">
    <property type="entry name" value="GalP_UDP_transf"/>
    <property type="match status" value="1"/>
</dbReference>
<feature type="binding site" evidence="5">
    <location>
        <position position="30"/>
    </location>
    <ligand>
        <name>Zn(2+)</name>
        <dbReference type="ChEBI" id="CHEBI:29105"/>
    </ligand>
</feature>
<dbReference type="GO" id="GO:0008270">
    <property type="term" value="F:zinc ion binding"/>
    <property type="evidence" value="ECO:0007669"/>
    <property type="project" value="InterPro"/>
</dbReference>
<feature type="domain" description="Galactose-1-phosphate uridyl transferase N-terminal" evidence="7">
    <location>
        <begin position="5"/>
        <end position="146"/>
    </location>
</feature>
<sequence length="297" mass="33014">MGEIRLDALTGEVVIVSPTRANRPVSPTLCPFCPPSQEIDPKKQVQIVQNKYPALSKTPDERITKGGKPAYGVSEIVVESLTHDIDLPSMDAKTVSEIIAVSHKRMFELFCDPEISYVHYFRNKPVSGGATITHPHSQIYALPFVPPLLRSEVNGFANGCPICESVNESERVVAKVGDVRVYVPFAPRTPYQMIVAGEHIEAFWHVKKNTLEKIAQAILLSLNALERLFSSRVNYVLCAHNSPKNAHSFHAHFEVIPQFSDKAVVRFSMGLEKTTGTPLLDILPEEMAFSLREALKL</sequence>
<name>A0A2R6ACY0_9ARCH</name>
<dbReference type="PANTHER" id="PTHR42763">
    <property type="entry name" value="ADP-GLUCOSE PHOSPHORYLASE"/>
    <property type="match status" value="1"/>
</dbReference>
<reference evidence="8 9" key="1">
    <citation type="submission" date="2017-04" db="EMBL/GenBank/DDBJ databases">
        <title>Novel microbial lineages endemic to geothermal iron-oxide mats fill important gaps in the evolutionary history of Archaea.</title>
        <authorList>
            <person name="Jay Z.J."/>
            <person name="Beam J.P."/>
            <person name="Dlakic M."/>
            <person name="Rusch D.B."/>
            <person name="Kozubal M.A."/>
            <person name="Inskeep W.P."/>
        </authorList>
    </citation>
    <scope>NUCLEOTIDE SEQUENCE [LARGE SCALE GENOMIC DNA]</scope>
    <source>
        <strain evidence="8">OSP_D</strain>
    </source>
</reference>
<dbReference type="InterPro" id="IPR005849">
    <property type="entry name" value="GalP_Utransf_N"/>
</dbReference>
<organism evidence="8 9">
    <name type="scientific">Candidatus Marsarchaeota G1 archaeon OSP_D</name>
    <dbReference type="NCBI Taxonomy" id="1978155"/>
    <lineage>
        <taxon>Archaea</taxon>
        <taxon>Candidatus Marsarchaeota</taxon>
        <taxon>Candidatus Marsarchaeota group 1</taxon>
    </lineage>
</organism>
<evidence type="ECO:0000256" key="4">
    <source>
        <dbReference type="PIRSR" id="PIRSR000808-1"/>
    </source>
</evidence>
<feature type="binding site" evidence="5">
    <location>
        <position position="134"/>
    </location>
    <ligand>
        <name>Zn(2+)</name>
        <dbReference type="ChEBI" id="CHEBI:29105"/>
    </ligand>
</feature>
<feature type="binding site" evidence="6">
    <location>
        <position position="240"/>
    </location>
    <ligand>
        <name>Fe cation</name>
        <dbReference type="ChEBI" id="CHEBI:24875"/>
    </ligand>
</feature>
<protein>
    <recommendedName>
        <fullName evidence="7">Galactose-1-phosphate uridyl transferase N-terminal domain-containing protein</fullName>
    </recommendedName>
</protein>
<dbReference type="PIRSF" id="PIRSF000808">
    <property type="entry name" value="GalT"/>
    <property type="match status" value="1"/>
</dbReference>
<evidence type="ECO:0000256" key="2">
    <source>
        <dbReference type="ARBA" id="ARBA00022695"/>
    </source>
</evidence>
<dbReference type="Gene3D" id="3.30.428.10">
    <property type="entry name" value="HIT-like"/>
    <property type="match status" value="2"/>
</dbReference>
<feature type="active site" description="Tele-UMP-histidine intermediate" evidence="4">
    <location>
        <position position="136"/>
    </location>
</feature>